<keyword evidence="3" id="KW-1185">Reference proteome</keyword>
<name>A0A7J5ZHI3_AMEME</name>
<reference evidence="2 3" key="1">
    <citation type="submission" date="2020-02" db="EMBL/GenBank/DDBJ databases">
        <title>A chromosome-scale genome assembly of the black bullhead catfish (Ameiurus melas).</title>
        <authorList>
            <person name="Wen M."/>
            <person name="Zham M."/>
            <person name="Cabau C."/>
            <person name="Klopp C."/>
            <person name="Donnadieu C."/>
            <person name="Roques C."/>
            <person name="Bouchez O."/>
            <person name="Lampietro C."/>
            <person name="Jouanno E."/>
            <person name="Herpin A."/>
            <person name="Louis A."/>
            <person name="Berthelot C."/>
            <person name="Parey E."/>
            <person name="Roest-Crollius H."/>
            <person name="Braasch I."/>
            <person name="Postlethwait J."/>
            <person name="Robinson-Rechavi M."/>
            <person name="Echchiki A."/>
            <person name="Begum T."/>
            <person name="Montfort J."/>
            <person name="Schartl M."/>
            <person name="Bobe J."/>
            <person name="Guiguen Y."/>
        </authorList>
    </citation>
    <scope>NUCLEOTIDE SEQUENCE [LARGE SCALE GENOMIC DNA]</scope>
    <source>
        <strain evidence="2">M_S1</strain>
        <tissue evidence="2">Blood</tissue>
    </source>
</reference>
<feature type="region of interest" description="Disordered" evidence="1">
    <location>
        <begin position="68"/>
        <end position="124"/>
    </location>
</feature>
<sequence length="212" mass="24091">ELLWWINQVSNAAGDAEIVSIPDNVDEIRFLNKASWSSVKPRRVRVENPVLVLSNLVNKIGAPEFKNSAARSSEDRVPTSSGKDKRKTVAQIHREDVDASKQKRSRTPSRSTDESGVKEQSVTEQNTIDDCLEWNQDLLEAWDSCIFSTDPEVDVYDNLPPNQEAFVRGNTVVIDSERDPELLTDRLDTIERNQRIQHQSVMVLLKNHTIKL</sequence>
<feature type="non-terminal residue" evidence="2">
    <location>
        <position position="1"/>
    </location>
</feature>
<accession>A0A7J5ZHI3</accession>
<protein>
    <submittedName>
        <fullName evidence="2">Uncharacterized protein</fullName>
    </submittedName>
</protein>
<evidence type="ECO:0000256" key="1">
    <source>
        <dbReference type="SAM" id="MobiDB-lite"/>
    </source>
</evidence>
<gene>
    <name evidence="2" type="ORF">AMELA_G00298560</name>
</gene>
<dbReference type="EMBL" id="JAAGNN010000194">
    <property type="protein sequence ID" value="KAF4070104.1"/>
    <property type="molecule type" value="Genomic_DNA"/>
</dbReference>
<proteinExistence type="predicted"/>
<comment type="caution">
    <text evidence="2">The sequence shown here is derived from an EMBL/GenBank/DDBJ whole genome shotgun (WGS) entry which is preliminary data.</text>
</comment>
<evidence type="ECO:0000313" key="3">
    <source>
        <dbReference type="Proteomes" id="UP000593565"/>
    </source>
</evidence>
<dbReference type="AlphaFoldDB" id="A0A7J5ZHI3"/>
<dbReference type="Proteomes" id="UP000593565">
    <property type="component" value="Unassembled WGS sequence"/>
</dbReference>
<evidence type="ECO:0000313" key="2">
    <source>
        <dbReference type="EMBL" id="KAF4070104.1"/>
    </source>
</evidence>
<feature type="non-terminal residue" evidence="2">
    <location>
        <position position="212"/>
    </location>
</feature>
<feature type="compositionally biased region" description="Basic and acidic residues" evidence="1">
    <location>
        <begin position="92"/>
        <end position="101"/>
    </location>
</feature>
<organism evidence="2 3">
    <name type="scientific">Ameiurus melas</name>
    <name type="common">Black bullhead</name>
    <name type="synonym">Silurus melas</name>
    <dbReference type="NCBI Taxonomy" id="219545"/>
    <lineage>
        <taxon>Eukaryota</taxon>
        <taxon>Metazoa</taxon>
        <taxon>Chordata</taxon>
        <taxon>Craniata</taxon>
        <taxon>Vertebrata</taxon>
        <taxon>Euteleostomi</taxon>
        <taxon>Actinopterygii</taxon>
        <taxon>Neopterygii</taxon>
        <taxon>Teleostei</taxon>
        <taxon>Ostariophysi</taxon>
        <taxon>Siluriformes</taxon>
        <taxon>Ictaluridae</taxon>
        <taxon>Ameiurus</taxon>
    </lineage>
</organism>